<evidence type="ECO:0000313" key="2">
    <source>
        <dbReference type="EMBL" id="SVC48355.1"/>
    </source>
</evidence>
<proteinExistence type="predicted"/>
<sequence length="94" mass="10941">MTDNEMTDEEIIKDRANKYGPAKRCFETWATMCETLNQYAKESGNINPAHLYALKMNLLKIVRSAWNPNIEDNYKDGRNYLTIAHQCIKEKKGQ</sequence>
<name>A0A382MJR5_9ZZZZ</name>
<dbReference type="AlphaFoldDB" id="A0A382MJR5"/>
<organism evidence="2">
    <name type="scientific">marine metagenome</name>
    <dbReference type="NCBI Taxonomy" id="408172"/>
    <lineage>
        <taxon>unclassified sequences</taxon>
        <taxon>metagenomes</taxon>
        <taxon>ecological metagenomes</taxon>
    </lineage>
</organism>
<dbReference type="InterPro" id="IPR045958">
    <property type="entry name" value="DUF6378"/>
</dbReference>
<dbReference type="Pfam" id="PF19905">
    <property type="entry name" value="DUF6378"/>
    <property type="match status" value="1"/>
</dbReference>
<dbReference type="EMBL" id="UINC01093710">
    <property type="protein sequence ID" value="SVC48355.1"/>
    <property type="molecule type" value="Genomic_DNA"/>
</dbReference>
<protein>
    <recommendedName>
        <fullName evidence="1">DUF6378 domain-containing protein</fullName>
    </recommendedName>
</protein>
<accession>A0A382MJR5</accession>
<feature type="domain" description="DUF6378" evidence="1">
    <location>
        <begin position="9"/>
        <end position="87"/>
    </location>
</feature>
<reference evidence="2" key="1">
    <citation type="submission" date="2018-05" db="EMBL/GenBank/DDBJ databases">
        <authorList>
            <person name="Lanie J.A."/>
            <person name="Ng W.-L."/>
            <person name="Kazmierczak K.M."/>
            <person name="Andrzejewski T.M."/>
            <person name="Davidsen T.M."/>
            <person name="Wayne K.J."/>
            <person name="Tettelin H."/>
            <person name="Glass J.I."/>
            <person name="Rusch D."/>
            <person name="Podicherti R."/>
            <person name="Tsui H.-C.T."/>
            <person name="Winkler M.E."/>
        </authorList>
    </citation>
    <scope>NUCLEOTIDE SEQUENCE</scope>
</reference>
<gene>
    <name evidence="2" type="ORF">METZ01_LOCUS301209</name>
</gene>
<evidence type="ECO:0000259" key="1">
    <source>
        <dbReference type="Pfam" id="PF19905"/>
    </source>
</evidence>